<accession>A0A090W121</accession>
<evidence type="ECO:0000256" key="1">
    <source>
        <dbReference type="SAM" id="SignalP"/>
    </source>
</evidence>
<dbReference type="SUPFAM" id="SSF63737">
    <property type="entry name" value="Leukotriene A4 hydrolase N-terminal domain"/>
    <property type="match status" value="1"/>
</dbReference>
<evidence type="ECO:0000313" key="3">
    <source>
        <dbReference type="Proteomes" id="UP000029646"/>
    </source>
</evidence>
<dbReference type="Gene3D" id="2.60.40.1730">
    <property type="entry name" value="tricorn interacting facor f3 domain"/>
    <property type="match status" value="1"/>
</dbReference>
<protein>
    <submittedName>
        <fullName evidence="2">Peptidase M1 family protein</fullName>
    </submittedName>
</protein>
<keyword evidence="1" id="KW-0732">Signal</keyword>
<comment type="caution">
    <text evidence="2">The sequence shown here is derived from an EMBL/GenBank/DDBJ whole genome shotgun (WGS) entry which is preliminary data.</text>
</comment>
<proteinExistence type="predicted"/>
<name>A0A090W121_9FLAO</name>
<dbReference type="InterPro" id="IPR042097">
    <property type="entry name" value="Aminopeptidase_N-like_N_sf"/>
</dbReference>
<reference evidence="2 3" key="1">
    <citation type="journal article" date="2014" name="Genome Announc.">
        <title>Draft Genome Sequence of Marine Flavobacterium Jejuia pallidilutea Strain 11shimoA1 and Pigmentation Mutants.</title>
        <authorList>
            <person name="Takatani N."/>
            <person name="Nakanishi M."/>
            <person name="Meirelles P."/>
            <person name="Mino S."/>
            <person name="Suda W."/>
            <person name="Oshima K."/>
            <person name="Hattori M."/>
            <person name="Ohkuma M."/>
            <person name="Hosokawa M."/>
            <person name="Miyashita K."/>
            <person name="Thompson F.L."/>
            <person name="Niwa A."/>
            <person name="Sawabe T."/>
            <person name="Sawabe T."/>
        </authorList>
    </citation>
    <scope>NUCLEOTIDE SEQUENCE [LARGE SCALE GENOMIC DNA]</scope>
    <source>
        <strain evidence="3">JCM19302</strain>
    </source>
</reference>
<dbReference type="Proteomes" id="UP000029646">
    <property type="component" value="Unassembled WGS sequence"/>
</dbReference>
<evidence type="ECO:0000313" key="2">
    <source>
        <dbReference type="EMBL" id="GAL69883.1"/>
    </source>
</evidence>
<feature type="chain" id="PRO_5001865691" evidence="1">
    <location>
        <begin position="22"/>
        <end position="185"/>
    </location>
</feature>
<dbReference type="EMBL" id="BBNS01000003">
    <property type="protein sequence ID" value="GAL69883.1"/>
    <property type="molecule type" value="Genomic_DNA"/>
</dbReference>
<dbReference type="AlphaFoldDB" id="A0A090W121"/>
<feature type="signal peptide" evidence="1">
    <location>
        <begin position="1"/>
        <end position="21"/>
    </location>
</feature>
<organism evidence="2 3">
    <name type="scientific">Jejuia pallidilutea</name>
    <dbReference type="NCBI Taxonomy" id="504487"/>
    <lineage>
        <taxon>Bacteria</taxon>
        <taxon>Pseudomonadati</taxon>
        <taxon>Bacteroidota</taxon>
        <taxon>Flavobacteriia</taxon>
        <taxon>Flavobacteriales</taxon>
        <taxon>Flavobacteriaceae</taxon>
        <taxon>Jejuia</taxon>
    </lineage>
</organism>
<sequence length="185" mass="21310">MINYKYLLFLFISFLSLASFAQGLLQEKKNFSRQDTLRGSITPEREWWDLTYYHLDIKVEPDKKFISGKNTIQYKVLKENSVMQIDLQSPMKLLKATQNGNELTIKHDGNAHFISLIEVQNVGDVNSIEVYYEGHPKEAVRAPWDGGISWRRDINNNHFIASSVKALELAYGGHVKTICMMKLIV</sequence>
<gene>
    <name evidence="2" type="ORF">JCM19302_778</name>
</gene>